<dbReference type="AlphaFoldDB" id="A0A2P2JGT2"/>
<sequence>MVDNACISRVHVGLELARGCLSPAGGGKQLVLSMHLLNFNFISLLYNPRIGWLCSSEASKEKRNSGGGAGNSQKVMKQFQNFVTLALFLAFLYLSIFFNHHGQKQVSVHAALEQLFFHFGIPYD</sequence>
<keyword evidence="1" id="KW-0472">Membrane</keyword>
<dbReference type="EMBL" id="GGEC01012201">
    <property type="protein sequence ID" value="MBW92684.1"/>
    <property type="molecule type" value="Transcribed_RNA"/>
</dbReference>
<evidence type="ECO:0000256" key="1">
    <source>
        <dbReference type="SAM" id="Phobius"/>
    </source>
</evidence>
<organism evidence="2">
    <name type="scientific">Rhizophora mucronata</name>
    <name type="common">Asiatic mangrove</name>
    <dbReference type="NCBI Taxonomy" id="61149"/>
    <lineage>
        <taxon>Eukaryota</taxon>
        <taxon>Viridiplantae</taxon>
        <taxon>Streptophyta</taxon>
        <taxon>Embryophyta</taxon>
        <taxon>Tracheophyta</taxon>
        <taxon>Spermatophyta</taxon>
        <taxon>Magnoliopsida</taxon>
        <taxon>eudicotyledons</taxon>
        <taxon>Gunneridae</taxon>
        <taxon>Pentapetalae</taxon>
        <taxon>rosids</taxon>
        <taxon>fabids</taxon>
        <taxon>Malpighiales</taxon>
        <taxon>Rhizophoraceae</taxon>
        <taxon>Rhizophora</taxon>
    </lineage>
</organism>
<protein>
    <submittedName>
        <fullName evidence="2">Uncharacterized protein MANES_09G092500</fullName>
    </submittedName>
</protein>
<reference evidence="2" key="1">
    <citation type="submission" date="2018-02" db="EMBL/GenBank/DDBJ databases">
        <title>Rhizophora mucronata_Transcriptome.</title>
        <authorList>
            <person name="Meera S.P."/>
            <person name="Sreeshan A."/>
            <person name="Augustine A."/>
        </authorList>
    </citation>
    <scope>NUCLEOTIDE SEQUENCE</scope>
    <source>
        <tissue evidence="2">Leaf</tissue>
    </source>
</reference>
<accession>A0A2P2JGT2</accession>
<name>A0A2P2JGT2_RHIMU</name>
<keyword evidence="1" id="KW-1133">Transmembrane helix</keyword>
<feature type="transmembrane region" description="Helical" evidence="1">
    <location>
        <begin position="79"/>
        <end position="98"/>
    </location>
</feature>
<proteinExistence type="predicted"/>
<keyword evidence="1" id="KW-0812">Transmembrane</keyword>
<evidence type="ECO:0000313" key="2">
    <source>
        <dbReference type="EMBL" id="MBW92684.1"/>
    </source>
</evidence>